<accession>A0AA40E8K0</accession>
<evidence type="ECO:0000256" key="1">
    <source>
        <dbReference type="SAM" id="MobiDB-lite"/>
    </source>
</evidence>
<feature type="region of interest" description="Disordered" evidence="1">
    <location>
        <begin position="1"/>
        <end position="27"/>
    </location>
</feature>
<organism evidence="2 3">
    <name type="scientific">Lasiosphaeris hirsuta</name>
    <dbReference type="NCBI Taxonomy" id="260670"/>
    <lineage>
        <taxon>Eukaryota</taxon>
        <taxon>Fungi</taxon>
        <taxon>Dikarya</taxon>
        <taxon>Ascomycota</taxon>
        <taxon>Pezizomycotina</taxon>
        <taxon>Sordariomycetes</taxon>
        <taxon>Sordariomycetidae</taxon>
        <taxon>Sordariales</taxon>
        <taxon>Lasiosphaeriaceae</taxon>
        <taxon>Lasiosphaeris</taxon>
    </lineage>
</organism>
<keyword evidence="3" id="KW-1185">Reference proteome</keyword>
<name>A0AA40E8K0_9PEZI</name>
<evidence type="ECO:0000313" key="3">
    <source>
        <dbReference type="Proteomes" id="UP001172102"/>
    </source>
</evidence>
<reference evidence="2" key="1">
    <citation type="submission" date="2023-06" db="EMBL/GenBank/DDBJ databases">
        <title>Genome-scale phylogeny and comparative genomics of the fungal order Sordariales.</title>
        <authorList>
            <consortium name="Lawrence Berkeley National Laboratory"/>
            <person name="Hensen N."/>
            <person name="Bonometti L."/>
            <person name="Westerberg I."/>
            <person name="Brannstrom I.O."/>
            <person name="Guillou S."/>
            <person name="Cros-Aarteil S."/>
            <person name="Calhoun S."/>
            <person name="Haridas S."/>
            <person name="Kuo A."/>
            <person name="Mondo S."/>
            <person name="Pangilinan J."/>
            <person name="Riley R."/>
            <person name="Labutti K."/>
            <person name="Andreopoulos B."/>
            <person name="Lipzen A."/>
            <person name="Chen C."/>
            <person name="Yanf M."/>
            <person name="Daum C."/>
            <person name="Ng V."/>
            <person name="Clum A."/>
            <person name="Steindorff A."/>
            <person name="Ohm R."/>
            <person name="Martin F."/>
            <person name="Silar P."/>
            <person name="Natvig D."/>
            <person name="Lalanne C."/>
            <person name="Gautier V."/>
            <person name="Ament-Velasquez S.L."/>
            <person name="Kruys A."/>
            <person name="Hutchinson M.I."/>
            <person name="Powell A.J."/>
            <person name="Barry K."/>
            <person name="Miller A.N."/>
            <person name="Grigoriev I.V."/>
            <person name="Debuchy R."/>
            <person name="Gladieux P."/>
            <person name="Thoren M.H."/>
            <person name="Johannesson H."/>
        </authorList>
    </citation>
    <scope>NUCLEOTIDE SEQUENCE</scope>
    <source>
        <strain evidence="2">SMH4607-1</strain>
    </source>
</reference>
<dbReference type="InterPro" id="IPR052973">
    <property type="entry name" value="Fungal_sec-metab_reg_TF"/>
</dbReference>
<dbReference type="PANTHER" id="PTHR35392">
    <property type="entry name" value="ZN(II)2CYS6 TRANSCRIPTION FACTOR (EUROFUNG)-RELATED-RELATED"/>
    <property type="match status" value="1"/>
</dbReference>
<sequence>MRGEDPSADSACVEGREGSDDPQPTPALHLCGSAATLPDQFERARLHRKLVKRGHGGSKVVKRQPPADEVKKQQTAVTRQIRACIRCHLQRIRVCCFPSEEDPHGLCLTCELSKPTFCRLPCIRYKVTDVPLFRLGPSDNYIWTKRWLGKSLKDISKWASEDTTSILLTQDHGGTAINVSVKKFIPVYGDTLNYFWITGSGHKKTLGCTPFAIANLEQVSAEVKRHIKQSVTEHVATFTDNRTAILSKTFSMVMRTAEQANLLNEVLELWVASRLIEKPWRVQCGQLLGHILEDNHPFFDSESPYFGRIPVTPMMDQQLDQVVIKTALLPLKRSVQRSLRSLIEANKPDHWFTIYLCIFVLLSNYEIATQHDRGYAIRYSLQERFANYPLLQGFHTGAKTMLAHFHYCNKGGTPFQLDWSNTPAVVEWANLGSDQIAYMKDLVDTLKQECQDYKQLKRSRAYEVDGYLLSQLFDSSSEWQPEHML</sequence>
<evidence type="ECO:0000313" key="2">
    <source>
        <dbReference type="EMBL" id="KAK0732259.1"/>
    </source>
</evidence>
<feature type="region of interest" description="Disordered" evidence="1">
    <location>
        <begin position="53"/>
        <end position="73"/>
    </location>
</feature>
<dbReference type="PANTHER" id="PTHR35392:SF3">
    <property type="entry name" value="ZN(2)-C6 FUNGAL-TYPE DOMAIN-CONTAINING PROTEIN"/>
    <property type="match status" value="1"/>
</dbReference>
<feature type="compositionally biased region" description="Basic residues" evidence="1">
    <location>
        <begin position="53"/>
        <end position="62"/>
    </location>
</feature>
<dbReference type="Proteomes" id="UP001172102">
    <property type="component" value="Unassembled WGS sequence"/>
</dbReference>
<protein>
    <submittedName>
        <fullName evidence="2">Uncharacterized protein</fullName>
    </submittedName>
</protein>
<dbReference type="AlphaFoldDB" id="A0AA40E8K0"/>
<proteinExistence type="predicted"/>
<gene>
    <name evidence="2" type="ORF">B0H67DRAFT_478582</name>
</gene>
<comment type="caution">
    <text evidence="2">The sequence shown here is derived from an EMBL/GenBank/DDBJ whole genome shotgun (WGS) entry which is preliminary data.</text>
</comment>
<dbReference type="EMBL" id="JAUKUA010000001">
    <property type="protein sequence ID" value="KAK0732259.1"/>
    <property type="molecule type" value="Genomic_DNA"/>
</dbReference>